<evidence type="ECO:0000313" key="2">
    <source>
        <dbReference type="Proteomes" id="UP001054889"/>
    </source>
</evidence>
<reference evidence="1" key="2">
    <citation type="submission" date="2021-12" db="EMBL/GenBank/DDBJ databases">
        <title>Resequencing data analysis of finger millet.</title>
        <authorList>
            <person name="Hatakeyama M."/>
            <person name="Aluri S."/>
            <person name="Balachadran M.T."/>
            <person name="Sivarajan S.R."/>
            <person name="Poveda L."/>
            <person name="Shimizu-Inatsugi R."/>
            <person name="Schlapbach R."/>
            <person name="Sreeman S.M."/>
            <person name="Shimizu K.K."/>
        </authorList>
    </citation>
    <scope>NUCLEOTIDE SEQUENCE</scope>
</reference>
<evidence type="ECO:0000313" key="1">
    <source>
        <dbReference type="EMBL" id="GJM93604.1"/>
    </source>
</evidence>
<sequence length="340" mass="37370">MDSLSEPQGSAATSLHQFRDAVKKGKEKVIEEGSAWVAGPPKLGGGSPDARGCPMEIDGDPWRAHVGKAGDAGNGGAGCWGDWDDQVQLDRNKFQGTNGQQGRFHNVWNDRWKGILGAKPADPVNTPWPSWDTGMRGNEADMSAQESQATGEVSRCDDILMEDSSSSWLWKVKDLHFPIPDEHQLRARQIELDEEFARKLQEQLNQGLQGSQQSESVDTAIAWTLQEQDAEHARIVAAAREGQSSSRMAVLDSIREALESFGDPYSRDSDDEYENVIVHDNNNNNNDHRGASDDQINNLPVSVVEVENPDDLCPICWDCPVAGDSLPAFAMLAQVSQRVH</sequence>
<dbReference type="AlphaFoldDB" id="A0AAV5C628"/>
<name>A0AAV5C628_ELECO</name>
<accession>A0AAV5C628</accession>
<keyword evidence="2" id="KW-1185">Reference proteome</keyword>
<dbReference type="EMBL" id="BQKI01000004">
    <property type="protein sequence ID" value="GJM93604.1"/>
    <property type="molecule type" value="Genomic_DNA"/>
</dbReference>
<reference evidence="1" key="1">
    <citation type="journal article" date="2018" name="DNA Res.">
        <title>Multiple hybrid de novo genome assembly of finger millet, an orphan allotetraploid crop.</title>
        <authorList>
            <person name="Hatakeyama M."/>
            <person name="Aluri S."/>
            <person name="Balachadran M.T."/>
            <person name="Sivarajan S.R."/>
            <person name="Patrignani A."/>
            <person name="Gruter S."/>
            <person name="Poveda L."/>
            <person name="Shimizu-Inatsugi R."/>
            <person name="Baeten J."/>
            <person name="Francoijs K.J."/>
            <person name="Nataraja K.N."/>
            <person name="Reddy Y.A.N."/>
            <person name="Phadnis S."/>
            <person name="Ravikumar R.L."/>
            <person name="Schlapbach R."/>
            <person name="Sreeman S.M."/>
            <person name="Shimizu K.K."/>
        </authorList>
    </citation>
    <scope>NUCLEOTIDE SEQUENCE</scope>
</reference>
<comment type="caution">
    <text evidence="1">The sequence shown here is derived from an EMBL/GenBank/DDBJ whole genome shotgun (WGS) entry which is preliminary data.</text>
</comment>
<proteinExistence type="predicted"/>
<protein>
    <submittedName>
        <fullName evidence="1">Uncharacterized protein</fullName>
    </submittedName>
</protein>
<dbReference type="Proteomes" id="UP001054889">
    <property type="component" value="Unassembled WGS sequence"/>
</dbReference>
<gene>
    <name evidence="1" type="primary">ga10172</name>
    <name evidence="1" type="ORF">PR202_ga10172</name>
</gene>
<organism evidence="1 2">
    <name type="scientific">Eleusine coracana subsp. coracana</name>
    <dbReference type="NCBI Taxonomy" id="191504"/>
    <lineage>
        <taxon>Eukaryota</taxon>
        <taxon>Viridiplantae</taxon>
        <taxon>Streptophyta</taxon>
        <taxon>Embryophyta</taxon>
        <taxon>Tracheophyta</taxon>
        <taxon>Spermatophyta</taxon>
        <taxon>Magnoliopsida</taxon>
        <taxon>Liliopsida</taxon>
        <taxon>Poales</taxon>
        <taxon>Poaceae</taxon>
        <taxon>PACMAD clade</taxon>
        <taxon>Chloridoideae</taxon>
        <taxon>Cynodonteae</taxon>
        <taxon>Eleusininae</taxon>
        <taxon>Eleusine</taxon>
    </lineage>
</organism>